<organism evidence="1">
    <name type="scientific">marine sediment metagenome</name>
    <dbReference type="NCBI Taxonomy" id="412755"/>
    <lineage>
        <taxon>unclassified sequences</taxon>
        <taxon>metagenomes</taxon>
        <taxon>ecological metagenomes</taxon>
    </lineage>
</organism>
<dbReference type="EMBL" id="BART01031449">
    <property type="protein sequence ID" value="GAH14544.1"/>
    <property type="molecule type" value="Genomic_DNA"/>
</dbReference>
<protein>
    <submittedName>
        <fullName evidence="1">Uncharacterized protein</fullName>
    </submittedName>
</protein>
<accession>X1EBN8</accession>
<dbReference type="AlphaFoldDB" id="X1EBN8"/>
<comment type="caution">
    <text evidence="1">The sequence shown here is derived from an EMBL/GenBank/DDBJ whole genome shotgun (WGS) entry which is preliminary data.</text>
</comment>
<feature type="non-terminal residue" evidence="1">
    <location>
        <position position="1"/>
    </location>
</feature>
<evidence type="ECO:0000313" key="1">
    <source>
        <dbReference type="EMBL" id="GAH14544.1"/>
    </source>
</evidence>
<sequence length="48" mass="5137">ACVPYTAVGVMATEGEILGAAADYFWIDQTGTTTNDPMIKIRCNGQNQ</sequence>
<name>X1EBN8_9ZZZZ</name>
<reference evidence="1" key="1">
    <citation type="journal article" date="2014" name="Front. Microbiol.">
        <title>High frequency of phylogenetically diverse reductive dehalogenase-homologous genes in deep subseafloor sedimentary metagenomes.</title>
        <authorList>
            <person name="Kawai M."/>
            <person name="Futagami T."/>
            <person name="Toyoda A."/>
            <person name="Takaki Y."/>
            <person name="Nishi S."/>
            <person name="Hori S."/>
            <person name="Arai W."/>
            <person name="Tsubouchi T."/>
            <person name="Morono Y."/>
            <person name="Uchiyama I."/>
            <person name="Ito T."/>
            <person name="Fujiyama A."/>
            <person name="Inagaki F."/>
            <person name="Takami H."/>
        </authorList>
    </citation>
    <scope>NUCLEOTIDE SEQUENCE</scope>
    <source>
        <strain evidence="1">Expedition CK06-06</strain>
    </source>
</reference>
<gene>
    <name evidence="1" type="ORF">S01H4_54629</name>
</gene>
<proteinExistence type="predicted"/>